<keyword evidence="1" id="KW-0812">Transmembrane</keyword>
<feature type="transmembrane region" description="Helical" evidence="1">
    <location>
        <begin position="6"/>
        <end position="26"/>
    </location>
</feature>
<dbReference type="RefSeq" id="WP_213655004.1">
    <property type="nucleotide sequence ID" value="NZ_BOSL01000007.1"/>
</dbReference>
<sequence length="177" mass="19922">MKLRVGPIIASVAVSATLLFGGWFAYKQWAVESPFENKLNQYEGVKSVQTDITQKQALVKLNLEPGTDFGSLVKQIQNDGRKWIGNRELKLEVQDNASQELNDLWEEALFPIAQAMENKEYTGITNTLDKLREKDSNLSAKAEMDDRNVYITLSDGQASKFIILPRVSQNMGVWPNA</sequence>
<evidence type="ECO:0000313" key="2">
    <source>
        <dbReference type="EMBL" id="GIP53437.1"/>
    </source>
</evidence>
<reference evidence="2 3" key="1">
    <citation type="submission" date="2021-03" db="EMBL/GenBank/DDBJ databases">
        <title>Antimicrobial resistance genes in bacteria isolated from Japanese honey, and their potential for conferring macrolide and lincosamide resistance in the American foulbrood pathogen Paenibacillus larvae.</title>
        <authorList>
            <person name="Okamoto M."/>
            <person name="Kumagai M."/>
            <person name="Kanamori H."/>
            <person name="Takamatsu D."/>
        </authorList>
    </citation>
    <scope>NUCLEOTIDE SEQUENCE [LARGE SCALE GENOMIC DNA]</scope>
    <source>
        <strain evidence="2 3">J42TS3</strain>
    </source>
</reference>
<comment type="caution">
    <text evidence="2">The sequence shown here is derived from an EMBL/GenBank/DDBJ whole genome shotgun (WGS) entry which is preliminary data.</text>
</comment>
<proteinExistence type="predicted"/>
<accession>A0ABQ4MBS8</accession>
<evidence type="ECO:0000256" key="1">
    <source>
        <dbReference type="SAM" id="Phobius"/>
    </source>
</evidence>
<evidence type="ECO:0000313" key="3">
    <source>
        <dbReference type="Proteomes" id="UP000679992"/>
    </source>
</evidence>
<evidence type="ECO:0008006" key="4">
    <source>
        <dbReference type="Google" id="ProtNLM"/>
    </source>
</evidence>
<dbReference type="EMBL" id="BOSL01000007">
    <property type="protein sequence ID" value="GIP53437.1"/>
    <property type="molecule type" value="Genomic_DNA"/>
</dbReference>
<protein>
    <recommendedName>
        <fullName evidence="4">DUF4340 domain-containing protein</fullName>
    </recommendedName>
</protein>
<dbReference type="Proteomes" id="UP000679992">
    <property type="component" value="Unassembled WGS sequence"/>
</dbReference>
<keyword evidence="1" id="KW-1133">Transmembrane helix</keyword>
<gene>
    <name evidence="2" type="ORF">J42TS3_24720</name>
</gene>
<name>A0ABQ4MBS8_9BACL</name>
<organism evidence="2 3">
    <name type="scientific">Paenibacillus vini</name>
    <dbReference type="NCBI Taxonomy" id="1476024"/>
    <lineage>
        <taxon>Bacteria</taxon>
        <taxon>Bacillati</taxon>
        <taxon>Bacillota</taxon>
        <taxon>Bacilli</taxon>
        <taxon>Bacillales</taxon>
        <taxon>Paenibacillaceae</taxon>
        <taxon>Paenibacillus</taxon>
    </lineage>
</organism>
<keyword evidence="1" id="KW-0472">Membrane</keyword>
<keyword evidence="3" id="KW-1185">Reference proteome</keyword>